<proteinExistence type="predicted"/>
<comment type="caution">
    <text evidence="11">The sequence shown here is derived from an EMBL/GenBank/DDBJ whole genome shotgun (WGS) entry which is preliminary data.</text>
</comment>
<evidence type="ECO:0000256" key="7">
    <source>
        <dbReference type="ARBA" id="ARBA00022833"/>
    </source>
</evidence>
<evidence type="ECO:0000259" key="10">
    <source>
        <dbReference type="PROSITE" id="PS50089"/>
    </source>
</evidence>
<feature type="region of interest" description="Disordered" evidence="9">
    <location>
        <begin position="337"/>
        <end position="420"/>
    </location>
</feature>
<keyword evidence="3" id="KW-0808">Transferase</keyword>
<feature type="region of interest" description="Disordered" evidence="9">
    <location>
        <begin position="132"/>
        <end position="190"/>
    </location>
</feature>
<keyword evidence="5 8" id="KW-0863">Zinc-finger</keyword>
<name>A0A9W9UD38_PENBR</name>
<accession>A0A9W9UD38</accession>
<dbReference type="PROSITE" id="PS50089">
    <property type="entry name" value="ZF_RING_2"/>
    <property type="match status" value="1"/>
</dbReference>
<evidence type="ECO:0000256" key="9">
    <source>
        <dbReference type="SAM" id="MobiDB-lite"/>
    </source>
</evidence>
<organism evidence="11 12">
    <name type="scientific">Penicillium brevicompactum</name>
    <dbReference type="NCBI Taxonomy" id="5074"/>
    <lineage>
        <taxon>Eukaryota</taxon>
        <taxon>Fungi</taxon>
        <taxon>Dikarya</taxon>
        <taxon>Ascomycota</taxon>
        <taxon>Pezizomycotina</taxon>
        <taxon>Eurotiomycetes</taxon>
        <taxon>Eurotiomycetidae</taxon>
        <taxon>Eurotiales</taxon>
        <taxon>Aspergillaceae</taxon>
        <taxon>Penicillium</taxon>
    </lineage>
</organism>
<dbReference type="PANTHER" id="PTHR15710:SF228">
    <property type="entry name" value="FINGER DOMAIN PROTEIN, PUTATIVE-RELATED"/>
    <property type="match status" value="1"/>
</dbReference>
<comment type="catalytic activity">
    <reaction evidence="1">
        <text>S-ubiquitinyl-[E2 ubiquitin-conjugating enzyme]-L-cysteine + [acceptor protein]-L-lysine = [E2 ubiquitin-conjugating enzyme]-L-cysteine + N(6)-ubiquitinyl-[acceptor protein]-L-lysine.</text>
        <dbReference type="EC" id="2.3.2.27"/>
    </reaction>
</comment>
<dbReference type="PANTHER" id="PTHR15710">
    <property type="entry name" value="E3 UBIQUITIN-PROTEIN LIGASE PRAJA"/>
    <property type="match status" value="1"/>
</dbReference>
<feature type="compositionally biased region" description="Polar residues" evidence="9">
    <location>
        <begin position="176"/>
        <end position="187"/>
    </location>
</feature>
<reference evidence="11" key="2">
    <citation type="journal article" date="2023" name="IMA Fungus">
        <title>Comparative genomic study of the Penicillium genus elucidates a diverse pangenome and 15 lateral gene transfer events.</title>
        <authorList>
            <person name="Petersen C."/>
            <person name="Sorensen T."/>
            <person name="Nielsen M.R."/>
            <person name="Sondergaard T.E."/>
            <person name="Sorensen J.L."/>
            <person name="Fitzpatrick D.A."/>
            <person name="Frisvad J.C."/>
            <person name="Nielsen K.L."/>
        </authorList>
    </citation>
    <scope>NUCLEOTIDE SEQUENCE</scope>
    <source>
        <strain evidence="11">IBT 35673</strain>
    </source>
</reference>
<evidence type="ECO:0000256" key="4">
    <source>
        <dbReference type="ARBA" id="ARBA00022723"/>
    </source>
</evidence>
<dbReference type="SMART" id="SM00184">
    <property type="entry name" value="RING"/>
    <property type="match status" value="1"/>
</dbReference>
<evidence type="ECO:0000256" key="5">
    <source>
        <dbReference type="ARBA" id="ARBA00022771"/>
    </source>
</evidence>
<keyword evidence="6" id="KW-0833">Ubl conjugation pathway</keyword>
<dbReference type="Proteomes" id="UP001147695">
    <property type="component" value="Unassembled WGS sequence"/>
</dbReference>
<dbReference type="FunFam" id="3.30.40.10:FF:000127">
    <property type="entry name" value="E3 ubiquitin-protein ligase RNF181"/>
    <property type="match status" value="1"/>
</dbReference>
<feature type="compositionally biased region" description="Polar residues" evidence="9">
    <location>
        <begin position="88"/>
        <end position="100"/>
    </location>
</feature>
<feature type="domain" description="RING-type" evidence="10">
    <location>
        <begin position="286"/>
        <end position="327"/>
    </location>
</feature>
<dbReference type="Gene3D" id="3.30.40.10">
    <property type="entry name" value="Zinc/RING finger domain, C3HC4 (zinc finger)"/>
    <property type="match status" value="1"/>
</dbReference>
<dbReference type="EMBL" id="JAPZBQ010000005">
    <property type="protein sequence ID" value="KAJ5329825.1"/>
    <property type="molecule type" value="Genomic_DNA"/>
</dbReference>
<dbReference type="InterPro" id="IPR001841">
    <property type="entry name" value="Znf_RING"/>
</dbReference>
<dbReference type="CDD" id="cd16454">
    <property type="entry name" value="RING-H2_PA-TM-RING"/>
    <property type="match status" value="1"/>
</dbReference>
<dbReference type="Pfam" id="PF13639">
    <property type="entry name" value="zf-RING_2"/>
    <property type="match status" value="1"/>
</dbReference>
<evidence type="ECO:0000313" key="11">
    <source>
        <dbReference type="EMBL" id="KAJ5329825.1"/>
    </source>
</evidence>
<reference evidence="11" key="1">
    <citation type="submission" date="2022-12" db="EMBL/GenBank/DDBJ databases">
        <authorList>
            <person name="Petersen C."/>
        </authorList>
    </citation>
    <scope>NUCLEOTIDE SEQUENCE</scope>
    <source>
        <strain evidence="11">IBT 35673</strain>
    </source>
</reference>
<evidence type="ECO:0000256" key="3">
    <source>
        <dbReference type="ARBA" id="ARBA00022679"/>
    </source>
</evidence>
<evidence type="ECO:0000256" key="6">
    <source>
        <dbReference type="ARBA" id="ARBA00022786"/>
    </source>
</evidence>
<sequence>MDGDCIHCYVCDKVWPKGDGLECPVCHSDFTEIVEIPPESPEPRPSRLADSPRPNPWGDNSAWEEEDNGAASGLFGPFGPPPQSSSFRTYSSPDGRFQFSSATLNTRSSGQQHANGNPMMPLLMSNINSIFQNLSEPSGRPHRGPPGLGENPFLSSTDPDWLNDDHLTGHHPGNMSPHTGSPRSRNNPRPLDDVLRAAQAELGTMHPTRGPPTPLSMLSVILNLSHPRSADAAYSQEEFDHLITRLMENNGDTGTAAPPATETAIRSLPRKKVDKEMMGTEGNAECSICMDNVELGTEVTVLPCTHWFHYDCIEAWLKQHNTCPHCRRSIHANVGSGDGSCDNPLVIQDSPEQPSRRRLSSARTSRSGRSSSSAQNQTSPHLTPHRSPDQEARESGQRRTSRGEGSRVPSWFANRFSSSS</sequence>
<dbReference type="InterPro" id="IPR013083">
    <property type="entry name" value="Znf_RING/FYVE/PHD"/>
</dbReference>
<feature type="compositionally biased region" description="Low complexity" evidence="9">
    <location>
        <begin position="361"/>
        <end position="373"/>
    </location>
</feature>
<evidence type="ECO:0000313" key="12">
    <source>
        <dbReference type="Proteomes" id="UP001147695"/>
    </source>
</evidence>
<feature type="compositionally biased region" description="Basic and acidic residues" evidence="9">
    <location>
        <begin position="386"/>
        <end position="405"/>
    </location>
</feature>
<feature type="region of interest" description="Disordered" evidence="9">
    <location>
        <begin position="35"/>
        <end position="100"/>
    </location>
</feature>
<gene>
    <name evidence="11" type="ORF">N7452_010215</name>
</gene>
<evidence type="ECO:0000256" key="2">
    <source>
        <dbReference type="ARBA" id="ARBA00012483"/>
    </source>
</evidence>
<dbReference type="GO" id="GO:0005737">
    <property type="term" value="C:cytoplasm"/>
    <property type="evidence" value="ECO:0007669"/>
    <property type="project" value="TreeGrafter"/>
</dbReference>
<dbReference type="AlphaFoldDB" id="A0A9W9UD38"/>
<dbReference type="EC" id="2.3.2.27" evidence="2"/>
<evidence type="ECO:0000256" key="1">
    <source>
        <dbReference type="ARBA" id="ARBA00000900"/>
    </source>
</evidence>
<keyword evidence="7" id="KW-0862">Zinc</keyword>
<dbReference type="GO" id="GO:0008270">
    <property type="term" value="F:zinc ion binding"/>
    <property type="evidence" value="ECO:0007669"/>
    <property type="project" value="UniProtKB-KW"/>
</dbReference>
<dbReference type="GO" id="GO:0061630">
    <property type="term" value="F:ubiquitin protein ligase activity"/>
    <property type="evidence" value="ECO:0007669"/>
    <property type="project" value="UniProtKB-EC"/>
</dbReference>
<dbReference type="SUPFAM" id="SSF57850">
    <property type="entry name" value="RING/U-box"/>
    <property type="match status" value="1"/>
</dbReference>
<keyword evidence="4" id="KW-0479">Metal-binding</keyword>
<dbReference type="GO" id="GO:0016567">
    <property type="term" value="P:protein ubiquitination"/>
    <property type="evidence" value="ECO:0007669"/>
    <property type="project" value="UniProtKB-ARBA"/>
</dbReference>
<evidence type="ECO:0000256" key="8">
    <source>
        <dbReference type="PROSITE-ProRule" id="PRU00175"/>
    </source>
</evidence>
<protein>
    <recommendedName>
        <fullName evidence="2">RING-type E3 ubiquitin transferase</fullName>
        <ecNumber evidence="2">2.3.2.27</ecNumber>
    </recommendedName>
</protein>